<dbReference type="Pfam" id="PF00067">
    <property type="entry name" value="p450"/>
    <property type="match status" value="1"/>
</dbReference>
<name>A0ABS6U736_9PSEU</name>
<comment type="caution">
    <text evidence="4">The sequence shown here is derived from an EMBL/GenBank/DDBJ whole genome shotgun (WGS) entry which is preliminary data.</text>
</comment>
<organism evidence="4 5">
    <name type="scientific">Pseudonocardia oceani</name>
    <dbReference type="NCBI Taxonomy" id="2792013"/>
    <lineage>
        <taxon>Bacteria</taxon>
        <taxon>Bacillati</taxon>
        <taxon>Actinomycetota</taxon>
        <taxon>Actinomycetes</taxon>
        <taxon>Pseudonocardiales</taxon>
        <taxon>Pseudonocardiaceae</taxon>
        <taxon>Pseudonocardia</taxon>
    </lineage>
</organism>
<accession>A0ABS6U736</accession>
<dbReference type="Proteomes" id="UP000694300">
    <property type="component" value="Unassembled WGS sequence"/>
</dbReference>
<proteinExistence type="inferred from homology"/>
<keyword evidence="2" id="KW-0479">Metal-binding</keyword>
<feature type="region of interest" description="Disordered" evidence="3">
    <location>
        <begin position="257"/>
        <end position="282"/>
    </location>
</feature>
<protein>
    <submittedName>
        <fullName evidence="4">Cytochrome P450</fullName>
    </submittedName>
</protein>
<evidence type="ECO:0000256" key="1">
    <source>
        <dbReference type="ARBA" id="ARBA00010617"/>
    </source>
</evidence>
<keyword evidence="5" id="KW-1185">Reference proteome</keyword>
<dbReference type="PROSITE" id="PS00086">
    <property type="entry name" value="CYTOCHROME_P450"/>
    <property type="match status" value="1"/>
</dbReference>
<keyword evidence="2" id="KW-0503">Monooxygenase</keyword>
<evidence type="ECO:0000256" key="2">
    <source>
        <dbReference type="RuleBase" id="RU000461"/>
    </source>
</evidence>
<evidence type="ECO:0000313" key="4">
    <source>
        <dbReference type="EMBL" id="MBW0128015.1"/>
    </source>
</evidence>
<dbReference type="PANTHER" id="PTHR46696:SF4">
    <property type="entry name" value="BIOTIN BIOSYNTHESIS CYTOCHROME P450"/>
    <property type="match status" value="1"/>
</dbReference>
<evidence type="ECO:0000313" key="5">
    <source>
        <dbReference type="Proteomes" id="UP000694300"/>
    </source>
</evidence>
<dbReference type="InterPro" id="IPR017972">
    <property type="entry name" value="Cyt_P450_CS"/>
</dbReference>
<dbReference type="EMBL" id="JADQDF010000001">
    <property type="protein sequence ID" value="MBW0128015.1"/>
    <property type="molecule type" value="Genomic_DNA"/>
</dbReference>
<reference evidence="4 5" key="1">
    <citation type="submission" date="2020-11" db="EMBL/GenBank/DDBJ databases">
        <title>Pseudonocardia abyssalis sp. nov. and Pseudonocardia oceani sp. nov., description and phylogenomic analysis of two novel actinomycetes isolated from the deep Southern Ocean.</title>
        <authorList>
            <person name="Parra J."/>
        </authorList>
    </citation>
    <scope>NUCLEOTIDE SEQUENCE [LARGE SCALE GENOMIC DNA]</scope>
    <source>
        <strain evidence="5">KRD185</strain>
    </source>
</reference>
<dbReference type="PANTHER" id="PTHR46696">
    <property type="entry name" value="P450, PUTATIVE (EUROFUNG)-RELATED"/>
    <property type="match status" value="1"/>
</dbReference>
<gene>
    <name evidence="4" type="ORF">I4I82_09970</name>
</gene>
<keyword evidence="2" id="KW-0349">Heme</keyword>
<feature type="compositionally biased region" description="Low complexity" evidence="3">
    <location>
        <begin position="29"/>
        <end position="44"/>
    </location>
</feature>
<sequence length="282" mass="31432">MQTCSTESARARPTRRRPRGPRGPRGRVARTSAGTRRAPTGRAPRAARRRPGRPRSRRRPTAPRRGARRRRGAGPARRRGRAPPRPGSRPPRRAGPSPPEAAHSTLALHRHPEQKALLLEDFAGPIDGAVDELVRWASPVLTFRRTARRDTELRGQRIAAGEKVVLFYRSGNFDADVFADPDRFDITRSPDPQIGFGGGPHFCLGSHLARMQLRAVFDELLHRLPTLTVGEPVHLAGNVINGIERLPARLCSLRRPLRLRPARPGPRRGTAPRAPRGRRPRR</sequence>
<evidence type="ECO:0000256" key="3">
    <source>
        <dbReference type="SAM" id="MobiDB-lite"/>
    </source>
</evidence>
<feature type="compositionally biased region" description="Basic residues" evidence="3">
    <location>
        <begin position="45"/>
        <end position="82"/>
    </location>
</feature>
<dbReference type="InterPro" id="IPR001128">
    <property type="entry name" value="Cyt_P450"/>
</dbReference>
<keyword evidence="2" id="KW-0408">Iron</keyword>
<keyword evidence="2" id="KW-0560">Oxidoreductase</keyword>
<comment type="similarity">
    <text evidence="1 2">Belongs to the cytochrome P450 family.</text>
</comment>
<feature type="compositionally biased region" description="Basic residues" evidence="3">
    <location>
        <begin position="12"/>
        <end position="28"/>
    </location>
</feature>
<feature type="region of interest" description="Disordered" evidence="3">
    <location>
        <begin position="1"/>
        <end position="104"/>
    </location>
</feature>